<proteinExistence type="predicted"/>
<evidence type="ECO:0000313" key="3">
    <source>
        <dbReference type="EMBL" id="MFC0568264.1"/>
    </source>
</evidence>
<evidence type="ECO:0000313" key="4">
    <source>
        <dbReference type="Proteomes" id="UP001589894"/>
    </source>
</evidence>
<dbReference type="PROSITE" id="PS51154">
    <property type="entry name" value="MACRO"/>
    <property type="match status" value="1"/>
</dbReference>
<dbReference type="EMBL" id="JBHLUE010000034">
    <property type="protein sequence ID" value="MFC0568264.1"/>
    <property type="molecule type" value="Genomic_DNA"/>
</dbReference>
<sequence>MASMPNPRDEHRTKISTPVEILQLNGQTSGAASGYGPDARTDGEIIVPPGAQSDFMRTLGDFCAQLSRLRKEAGISVEVLAKDSRVPLGRSQIYDTLRGQVSSPPSWEFVQAFVSKCATHADRASISLPTDLEYWRREHGLLAHLHEKSRGRSAVVSPTEPVRLGRDGGGRVLTVQETSTYRLPPGPDGRQSRIGVITSDIRQVRCADIWVNSENTDMVMARVQECSVSAIIRYEGAERDAGGRVVVDHVADELEAKVAALRPLGPCGVVVTGAGELARRNGVRFVIHVAAVHGAPGAGFQPVKEIGRCVANALTAAEDLVDPRTPATVLFPLLSCGEAGGEILPTAQALIHTAVNHLRAVPGSRIGTVLFLAYTDVELWACLQALGQVSALSREVPASRAGQVRRGPVPPGPGGARRPSGDRGSGQIRWQLRRS</sequence>
<reference evidence="3 4" key="1">
    <citation type="submission" date="2024-09" db="EMBL/GenBank/DDBJ databases">
        <authorList>
            <person name="Sun Q."/>
            <person name="Mori K."/>
        </authorList>
    </citation>
    <scope>NUCLEOTIDE SEQUENCE [LARGE SCALE GENOMIC DNA]</scope>
    <source>
        <strain evidence="3 4">TBRC 2205</strain>
    </source>
</reference>
<dbReference type="SUPFAM" id="SSF52949">
    <property type="entry name" value="Macro domain-like"/>
    <property type="match status" value="1"/>
</dbReference>
<dbReference type="InterPro" id="IPR002589">
    <property type="entry name" value="Macro_dom"/>
</dbReference>
<dbReference type="Proteomes" id="UP001589894">
    <property type="component" value="Unassembled WGS sequence"/>
</dbReference>
<evidence type="ECO:0000259" key="2">
    <source>
        <dbReference type="PROSITE" id="PS51154"/>
    </source>
</evidence>
<keyword evidence="4" id="KW-1185">Reference proteome</keyword>
<protein>
    <submittedName>
        <fullName evidence="3">Macro domain-containing protein</fullName>
    </submittedName>
</protein>
<dbReference type="InterPro" id="IPR043472">
    <property type="entry name" value="Macro_dom-like"/>
</dbReference>
<evidence type="ECO:0000256" key="1">
    <source>
        <dbReference type="SAM" id="MobiDB-lite"/>
    </source>
</evidence>
<dbReference type="RefSeq" id="WP_377343739.1">
    <property type="nucleotide sequence ID" value="NZ_JBHLUE010000034.1"/>
</dbReference>
<feature type="region of interest" description="Disordered" evidence="1">
    <location>
        <begin position="397"/>
        <end position="435"/>
    </location>
</feature>
<accession>A0ABV6P6D4</accession>
<name>A0ABV6P6D4_9ACTN</name>
<comment type="caution">
    <text evidence="3">The sequence shown here is derived from an EMBL/GenBank/DDBJ whole genome shotgun (WGS) entry which is preliminary data.</text>
</comment>
<organism evidence="3 4">
    <name type="scientific">Plantactinospora siamensis</name>
    <dbReference type="NCBI Taxonomy" id="555372"/>
    <lineage>
        <taxon>Bacteria</taxon>
        <taxon>Bacillati</taxon>
        <taxon>Actinomycetota</taxon>
        <taxon>Actinomycetes</taxon>
        <taxon>Micromonosporales</taxon>
        <taxon>Micromonosporaceae</taxon>
        <taxon>Plantactinospora</taxon>
    </lineage>
</organism>
<feature type="domain" description="Macro" evidence="2">
    <location>
        <begin position="181"/>
        <end position="390"/>
    </location>
</feature>
<gene>
    <name evidence="3" type="ORF">ACFFHU_29510</name>
</gene>
<dbReference type="Gene3D" id="3.40.220.10">
    <property type="entry name" value="Leucine Aminopeptidase, subunit E, domain 1"/>
    <property type="match status" value="1"/>
</dbReference>